<dbReference type="RefSeq" id="WP_256707547.1">
    <property type="nucleotide sequence ID" value="NZ_CP101914.1"/>
</dbReference>
<dbReference type="Gene3D" id="3.80.10.10">
    <property type="entry name" value="Ribonuclease Inhibitor"/>
    <property type="match status" value="1"/>
</dbReference>
<accession>A0ABY5JUQ7</accession>
<feature type="compositionally biased region" description="Acidic residues" evidence="3">
    <location>
        <begin position="113"/>
        <end position="136"/>
    </location>
</feature>
<dbReference type="InterPro" id="IPR025875">
    <property type="entry name" value="Leu-rich_rpt_4"/>
</dbReference>
<dbReference type="InterPro" id="IPR050836">
    <property type="entry name" value="SDS22/Internalin_LRR"/>
</dbReference>
<dbReference type="PANTHER" id="PTHR46652">
    <property type="entry name" value="LEUCINE-RICH REPEAT AND IQ DOMAIN-CONTAINING PROTEIN 1-RELATED"/>
    <property type="match status" value="1"/>
</dbReference>
<feature type="region of interest" description="Disordered" evidence="3">
    <location>
        <begin position="112"/>
        <end position="142"/>
    </location>
</feature>
<dbReference type="PANTHER" id="PTHR46652:SF3">
    <property type="entry name" value="LEUCINE-RICH REPEAT-CONTAINING PROTEIN 9"/>
    <property type="match status" value="1"/>
</dbReference>
<proteinExistence type="predicted"/>
<evidence type="ECO:0000313" key="4">
    <source>
        <dbReference type="EMBL" id="UUI02304.1"/>
    </source>
</evidence>
<dbReference type="PROSITE" id="PS51450">
    <property type="entry name" value="LRR"/>
    <property type="match status" value="3"/>
</dbReference>
<dbReference type="InterPro" id="IPR032675">
    <property type="entry name" value="LRR_dom_sf"/>
</dbReference>
<dbReference type="Proteomes" id="UP001059773">
    <property type="component" value="Chromosome"/>
</dbReference>
<dbReference type="EMBL" id="CP101914">
    <property type="protein sequence ID" value="UUI02304.1"/>
    <property type="molecule type" value="Genomic_DNA"/>
</dbReference>
<sequence>MDENEISDVTPLSNLENLQWLHLDENAISDITPLSNLKNLEILFLNNNAISDLDSLTDLENLWQLGLDDNLIEDITPLKELSLMDMYIRLNGNKFNDDDTINYLRNSGAIVDYDPEERNWEEDETETLAPDEEETEDPGKPE</sequence>
<evidence type="ECO:0000256" key="3">
    <source>
        <dbReference type="SAM" id="MobiDB-lite"/>
    </source>
</evidence>
<keyword evidence="5" id="KW-1185">Reference proteome</keyword>
<dbReference type="Pfam" id="PF12799">
    <property type="entry name" value="LRR_4"/>
    <property type="match status" value="1"/>
</dbReference>
<evidence type="ECO:0000313" key="5">
    <source>
        <dbReference type="Proteomes" id="UP001059773"/>
    </source>
</evidence>
<evidence type="ECO:0000256" key="2">
    <source>
        <dbReference type="ARBA" id="ARBA00022737"/>
    </source>
</evidence>
<organism evidence="4 5">
    <name type="scientific">Oceanobacillus jeddahense</name>
    <dbReference type="NCBI Taxonomy" id="1462527"/>
    <lineage>
        <taxon>Bacteria</taxon>
        <taxon>Bacillati</taxon>
        <taxon>Bacillota</taxon>
        <taxon>Bacilli</taxon>
        <taxon>Bacillales</taxon>
        <taxon>Bacillaceae</taxon>
        <taxon>Oceanobacillus</taxon>
    </lineage>
</organism>
<gene>
    <name evidence="4" type="ORF">NP439_20045</name>
</gene>
<dbReference type="SUPFAM" id="SSF52075">
    <property type="entry name" value="Outer arm dynein light chain 1"/>
    <property type="match status" value="1"/>
</dbReference>
<protein>
    <recommendedName>
        <fullName evidence="6">Leucine-rich repeat domain-containing protein</fullName>
    </recommendedName>
</protein>
<keyword evidence="2" id="KW-0677">Repeat</keyword>
<evidence type="ECO:0008006" key="6">
    <source>
        <dbReference type="Google" id="ProtNLM"/>
    </source>
</evidence>
<evidence type="ECO:0000256" key="1">
    <source>
        <dbReference type="ARBA" id="ARBA00022614"/>
    </source>
</evidence>
<keyword evidence="1" id="KW-0433">Leucine-rich repeat</keyword>
<name>A0ABY5JUQ7_9BACI</name>
<reference evidence="4" key="1">
    <citation type="submission" date="2022-07" db="EMBL/GenBank/DDBJ databases">
        <title>FELIX.</title>
        <authorList>
            <person name="Wan K.H."/>
            <person name="Park S."/>
            <person name="Lawrence Q."/>
            <person name="Eichenberger J.P."/>
            <person name="Booth B.W."/>
            <person name="Piaggio A.J."/>
            <person name="Chandler J.C."/>
            <person name="Franklin A.B."/>
            <person name="Celniker S.E."/>
        </authorList>
    </citation>
    <scope>NUCLEOTIDE SEQUENCE</scope>
    <source>
        <strain evidence="4">QA-1986 374</strain>
    </source>
</reference>
<dbReference type="InterPro" id="IPR001611">
    <property type="entry name" value="Leu-rich_rpt"/>
</dbReference>